<keyword evidence="4" id="KW-1185">Reference proteome</keyword>
<evidence type="ECO:0000313" key="4">
    <source>
        <dbReference type="Proteomes" id="UP000054097"/>
    </source>
</evidence>
<sequence>MSTPALSSTIVEAFDNVALTKYFAAIGFTIVCWDTLLTLPDEIRLIWPERWSLVKALFYANRVVSFIFIALNTYHLTGLAPAFSNTFCQVLIMTTGYGAIIAFGIANWLLLARATALWGGTRKIVWTMTIFYLVTYIATISIATVASRQIVDDIFYAPPVKTCAITVRPTTFGAIWVPSVIFEMVLFGMLFTKLFSHARVIASGGTCSKLISTLHRDGIVYFVVIFCLRLFNLIAWSALPLSLVFIGILYVLYA</sequence>
<feature type="domain" description="DUF6533" evidence="2">
    <location>
        <begin position="22"/>
        <end position="67"/>
    </location>
</feature>
<dbReference type="Proteomes" id="UP000054097">
    <property type="component" value="Unassembled WGS sequence"/>
</dbReference>
<feature type="transmembrane region" description="Helical" evidence="1">
    <location>
        <begin position="171"/>
        <end position="191"/>
    </location>
</feature>
<dbReference type="EMBL" id="KN824282">
    <property type="protein sequence ID" value="KIM31437.1"/>
    <property type="molecule type" value="Genomic_DNA"/>
</dbReference>
<feature type="transmembrane region" description="Helical" evidence="1">
    <location>
        <begin position="51"/>
        <end position="71"/>
    </location>
</feature>
<dbReference type="OrthoDB" id="2638860at2759"/>
<gene>
    <name evidence="3" type="ORF">M408DRAFT_259611</name>
</gene>
<reference evidence="4" key="2">
    <citation type="submission" date="2015-01" db="EMBL/GenBank/DDBJ databases">
        <title>Evolutionary Origins and Diversification of the Mycorrhizal Mutualists.</title>
        <authorList>
            <consortium name="DOE Joint Genome Institute"/>
            <consortium name="Mycorrhizal Genomics Consortium"/>
            <person name="Kohler A."/>
            <person name="Kuo A."/>
            <person name="Nagy L.G."/>
            <person name="Floudas D."/>
            <person name="Copeland A."/>
            <person name="Barry K.W."/>
            <person name="Cichocki N."/>
            <person name="Veneault-Fourrey C."/>
            <person name="LaButti K."/>
            <person name="Lindquist E.A."/>
            <person name="Lipzen A."/>
            <person name="Lundell T."/>
            <person name="Morin E."/>
            <person name="Murat C."/>
            <person name="Riley R."/>
            <person name="Ohm R."/>
            <person name="Sun H."/>
            <person name="Tunlid A."/>
            <person name="Henrissat B."/>
            <person name="Grigoriev I.V."/>
            <person name="Hibbett D.S."/>
            <person name="Martin F."/>
        </authorList>
    </citation>
    <scope>NUCLEOTIDE SEQUENCE [LARGE SCALE GENOMIC DNA]</scope>
    <source>
        <strain evidence="4">MAFF 305830</strain>
    </source>
</reference>
<feature type="transmembrane region" description="Helical" evidence="1">
    <location>
        <begin position="124"/>
        <end position="151"/>
    </location>
</feature>
<dbReference type="HOGENOM" id="CLU_035509_1_3_1"/>
<protein>
    <recommendedName>
        <fullName evidence="2">DUF6533 domain-containing protein</fullName>
    </recommendedName>
</protein>
<dbReference type="InterPro" id="IPR045340">
    <property type="entry name" value="DUF6533"/>
</dbReference>
<feature type="transmembrane region" description="Helical" evidence="1">
    <location>
        <begin position="20"/>
        <end position="39"/>
    </location>
</feature>
<organism evidence="3 4">
    <name type="scientific">Serendipita vermifera MAFF 305830</name>
    <dbReference type="NCBI Taxonomy" id="933852"/>
    <lineage>
        <taxon>Eukaryota</taxon>
        <taxon>Fungi</taxon>
        <taxon>Dikarya</taxon>
        <taxon>Basidiomycota</taxon>
        <taxon>Agaricomycotina</taxon>
        <taxon>Agaricomycetes</taxon>
        <taxon>Sebacinales</taxon>
        <taxon>Serendipitaceae</taxon>
        <taxon>Serendipita</taxon>
    </lineage>
</organism>
<keyword evidence="1" id="KW-0472">Membrane</keyword>
<accession>A0A0C2XR65</accession>
<keyword evidence="1" id="KW-0812">Transmembrane</keyword>
<dbReference type="AlphaFoldDB" id="A0A0C2XR65"/>
<dbReference type="Pfam" id="PF20151">
    <property type="entry name" value="DUF6533"/>
    <property type="match status" value="1"/>
</dbReference>
<evidence type="ECO:0000259" key="2">
    <source>
        <dbReference type="Pfam" id="PF20151"/>
    </source>
</evidence>
<evidence type="ECO:0000313" key="3">
    <source>
        <dbReference type="EMBL" id="KIM31437.1"/>
    </source>
</evidence>
<feature type="transmembrane region" description="Helical" evidence="1">
    <location>
        <begin position="91"/>
        <end position="112"/>
    </location>
</feature>
<dbReference type="STRING" id="933852.A0A0C2XR65"/>
<proteinExistence type="predicted"/>
<evidence type="ECO:0000256" key="1">
    <source>
        <dbReference type="SAM" id="Phobius"/>
    </source>
</evidence>
<reference evidence="3 4" key="1">
    <citation type="submission" date="2014-04" db="EMBL/GenBank/DDBJ databases">
        <authorList>
            <consortium name="DOE Joint Genome Institute"/>
            <person name="Kuo A."/>
            <person name="Zuccaro A."/>
            <person name="Kohler A."/>
            <person name="Nagy L.G."/>
            <person name="Floudas D."/>
            <person name="Copeland A."/>
            <person name="Barry K.W."/>
            <person name="Cichocki N."/>
            <person name="Veneault-Fourrey C."/>
            <person name="LaButti K."/>
            <person name="Lindquist E.A."/>
            <person name="Lipzen A."/>
            <person name="Lundell T."/>
            <person name="Morin E."/>
            <person name="Murat C."/>
            <person name="Sun H."/>
            <person name="Tunlid A."/>
            <person name="Henrissat B."/>
            <person name="Grigoriev I.V."/>
            <person name="Hibbett D.S."/>
            <person name="Martin F."/>
            <person name="Nordberg H.P."/>
            <person name="Cantor M.N."/>
            <person name="Hua S.X."/>
        </authorList>
    </citation>
    <scope>NUCLEOTIDE SEQUENCE [LARGE SCALE GENOMIC DNA]</scope>
    <source>
        <strain evidence="3 4">MAFF 305830</strain>
    </source>
</reference>
<name>A0A0C2XR65_SERVB</name>
<feature type="transmembrane region" description="Helical" evidence="1">
    <location>
        <begin position="219"/>
        <end position="252"/>
    </location>
</feature>
<keyword evidence="1" id="KW-1133">Transmembrane helix</keyword>